<feature type="domain" description="DEP" evidence="2">
    <location>
        <begin position="110"/>
        <end position="168"/>
    </location>
</feature>
<dbReference type="AlphaFoldDB" id="A0A8S9X538"/>
<dbReference type="Proteomes" id="UP000466442">
    <property type="component" value="Unassembled WGS sequence"/>
</dbReference>
<dbReference type="EMBL" id="WIXP02000010">
    <property type="protein sequence ID" value="KAF6203441.1"/>
    <property type="molecule type" value="Genomic_DNA"/>
</dbReference>
<dbReference type="SMART" id="SM00049">
    <property type="entry name" value="DEP"/>
    <property type="match status" value="1"/>
</dbReference>
<dbReference type="GO" id="GO:1990130">
    <property type="term" value="C:GATOR1 complex"/>
    <property type="evidence" value="ECO:0007669"/>
    <property type="project" value="TreeGrafter"/>
</dbReference>
<protein>
    <recommendedName>
        <fullName evidence="2">DEP domain-containing protein</fullName>
    </recommendedName>
</protein>
<dbReference type="Pfam" id="PF00610">
    <property type="entry name" value="DEP"/>
    <property type="match status" value="1"/>
</dbReference>
<feature type="compositionally biased region" description="Basic and acidic residues" evidence="1">
    <location>
        <begin position="23"/>
        <end position="37"/>
    </location>
</feature>
<dbReference type="InterPro" id="IPR000591">
    <property type="entry name" value="DEP_dom"/>
</dbReference>
<dbReference type="Gene3D" id="1.10.10.10">
    <property type="entry name" value="Winged helix-like DNA-binding domain superfamily/Winged helix DNA-binding domain"/>
    <property type="match status" value="1"/>
</dbReference>
<reference evidence="3" key="1">
    <citation type="journal article" date="2021" name="Mol. Ecol. Resour.">
        <title>Apolygus lucorum genome provides insights into omnivorousness and mesophyll feeding.</title>
        <authorList>
            <person name="Liu Y."/>
            <person name="Liu H."/>
            <person name="Wang H."/>
            <person name="Huang T."/>
            <person name="Liu B."/>
            <person name="Yang B."/>
            <person name="Yin L."/>
            <person name="Li B."/>
            <person name="Zhang Y."/>
            <person name="Zhang S."/>
            <person name="Jiang F."/>
            <person name="Zhang X."/>
            <person name="Ren Y."/>
            <person name="Wang B."/>
            <person name="Wang S."/>
            <person name="Lu Y."/>
            <person name="Wu K."/>
            <person name="Fan W."/>
            <person name="Wang G."/>
        </authorList>
    </citation>
    <scope>NUCLEOTIDE SEQUENCE</scope>
    <source>
        <strain evidence="3">12Hb</strain>
    </source>
</reference>
<dbReference type="GO" id="GO:1904262">
    <property type="term" value="P:negative regulation of TORC1 signaling"/>
    <property type="evidence" value="ECO:0007669"/>
    <property type="project" value="TreeGrafter"/>
</dbReference>
<name>A0A8S9X538_APOLU</name>
<comment type="caution">
    <text evidence="3">The sequence shown here is derived from an EMBL/GenBank/DDBJ whole genome shotgun (WGS) entry which is preliminary data.</text>
</comment>
<evidence type="ECO:0000256" key="1">
    <source>
        <dbReference type="SAM" id="MobiDB-lite"/>
    </source>
</evidence>
<accession>A0A8S9X538</accession>
<dbReference type="GO" id="GO:0034198">
    <property type="term" value="P:cellular response to amino acid starvation"/>
    <property type="evidence" value="ECO:0007669"/>
    <property type="project" value="TreeGrafter"/>
</dbReference>
<dbReference type="GO" id="GO:0005096">
    <property type="term" value="F:GTPase activator activity"/>
    <property type="evidence" value="ECO:0007669"/>
    <property type="project" value="InterPro"/>
</dbReference>
<feature type="compositionally biased region" description="Basic and acidic residues" evidence="1">
    <location>
        <begin position="65"/>
        <end position="74"/>
    </location>
</feature>
<proteinExistence type="predicted"/>
<feature type="region of interest" description="Disordered" evidence="1">
    <location>
        <begin position="22"/>
        <end position="74"/>
    </location>
</feature>
<keyword evidence="4" id="KW-1185">Reference proteome</keyword>
<gene>
    <name evidence="3" type="ORF">GE061_001772</name>
</gene>
<dbReference type="GO" id="GO:0035556">
    <property type="term" value="P:intracellular signal transduction"/>
    <property type="evidence" value="ECO:0007669"/>
    <property type="project" value="InterPro"/>
</dbReference>
<dbReference type="PANTHER" id="PTHR13179">
    <property type="entry name" value="DEP DOMAIN CONTAINING PROTEIN 5"/>
    <property type="match status" value="1"/>
</dbReference>
<dbReference type="PROSITE" id="PS50186">
    <property type="entry name" value="DEP"/>
    <property type="match status" value="1"/>
</dbReference>
<dbReference type="OrthoDB" id="39497at2759"/>
<dbReference type="SUPFAM" id="SSF46785">
    <property type="entry name" value="Winged helix' DNA-binding domain"/>
    <property type="match status" value="1"/>
</dbReference>
<evidence type="ECO:0000313" key="3">
    <source>
        <dbReference type="EMBL" id="KAF6203441.1"/>
    </source>
</evidence>
<sequence length="239" mass="26901">MNQRRYSTGIIFLKSNISSNSPFRERLGSNRLPEKPRPRSGSKVMERMKASQSIDTPVPTSVDANHAENEHDESHNLILKAGSDYHEIIEHMKNPSSGVGFLSQLPSLPKYTFVSADAVQWLMSHVEGVKEEEQAIAILEGMMKDKYICHASGDSSRRFIHGFYLYHIKYGKEELKDGETLPVGDLTGFENEWMEVEIKKDPAPMEKPKFLCSDLPACTTLPKTGESFILETIGSTFHP</sequence>
<feature type="compositionally biased region" description="Polar residues" evidence="1">
    <location>
        <begin position="50"/>
        <end position="63"/>
    </location>
</feature>
<dbReference type="GO" id="GO:0005765">
    <property type="term" value="C:lysosomal membrane"/>
    <property type="evidence" value="ECO:0007669"/>
    <property type="project" value="TreeGrafter"/>
</dbReference>
<dbReference type="PANTHER" id="PTHR13179:SF8">
    <property type="entry name" value="GATOR COMPLEX PROTEIN DEPDC5"/>
    <property type="match status" value="1"/>
</dbReference>
<dbReference type="GO" id="GO:0010508">
    <property type="term" value="P:positive regulation of autophagy"/>
    <property type="evidence" value="ECO:0007669"/>
    <property type="project" value="TreeGrafter"/>
</dbReference>
<organism evidence="3 4">
    <name type="scientific">Apolygus lucorum</name>
    <name type="common">Small green plant bug</name>
    <name type="synonym">Lygocoris lucorum</name>
    <dbReference type="NCBI Taxonomy" id="248454"/>
    <lineage>
        <taxon>Eukaryota</taxon>
        <taxon>Metazoa</taxon>
        <taxon>Ecdysozoa</taxon>
        <taxon>Arthropoda</taxon>
        <taxon>Hexapoda</taxon>
        <taxon>Insecta</taxon>
        <taxon>Pterygota</taxon>
        <taxon>Neoptera</taxon>
        <taxon>Paraneoptera</taxon>
        <taxon>Hemiptera</taxon>
        <taxon>Heteroptera</taxon>
        <taxon>Panheteroptera</taxon>
        <taxon>Cimicomorpha</taxon>
        <taxon>Miridae</taxon>
        <taxon>Mirini</taxon>
        <taxon>Apolygus</taxon>
    </lineage>
</organism>
<dbReference type="InterPro" id="IPR036390">
    <property type="entry name" value="WH_DNA-bd_sf"/>
</dbReference>
<evidence type="ECO:0000313" key="4">
    <source>
        <dbReference type="Proteomes" id="UP000466442"/>
    </source>
</evidence>
<evidence type="ECO:0000259" key="2">
    <source>
        <dbReference type="PROSITE" id="PS50186"/>
    </source>
</evidence>
<dbReference type="InterPro" id="IPR036388">
    <property type="entry name" value="WH-like_DNA-bd_sf"/>
</dbReference>
<dbReference type="InterPro" id="IPR027244">
    <property type="entry name" value="IML1"/>
</dbReference>